<reference evidence="3" key="1">
    <citation type="submission" date="2019-12" db="EMBL/GenBank/DDBJ databases">
        <title>High-Quality draft genome sequences of three cyanobacteria isolated from the limestone walls of the Old Cathedral of Coimbra.</title>
        <authorList>
            <person name="Tiago I."/>
            <person name="Soares F."/>
            <person name="Portugal A."/>
        </authorList>
    </citation>
    <scope>NUCLEOTIDE SEQUENCE [LARGE SCALE GENOMIC DNA]</scope>
    <source>
        <strain evidence="3">C</strain>
    </source>
</reference>
<evidence type="ECO:0000313" key="4">
    <source>
        <dbReference type="Proteomes" id="UP000607397"/>
    </source>
</evidence>
<protein>
    <recommendedName>
        <fullName evidence="2">Telomere resolvase ResT/TelK catalytic domain-containing protein</fullName>
    </recommendedName>
</protein>
<evidence type="ECO:0000313" key="3">
    <source>
        <dbReference type="EMBL" id="NCJ07498.1"/>
    </source>
</evidence>
<evidence type="ECO:0000259" key="2">
    <source>
        <dbReference type="Pfam" id="PF16684"/>
    </source>
</evidence>
<accession>A0A8K2A0I5</accession>
<sequence>MVTSTHLTRDGVLESYRDRIAQDKRIKLYKAEFEVLVAGFITQLQQADSEAAIQALCAAEIDLLEEGYPRLTLASDYIPRYRQALEAAIEAGTLPLTPQTSHRYVHHQRVTGKSEERFEHLALTYLKYSAEEYEALDTRQAQVNRTRQLNLKTVPVDQYLEVLQSLLKARGKFAARHLAIAIAGVTGRRIGEVVARGSFRLTEHPYMLHFSGQQKHERDSYDIVTLLPAQEVLTALNRFRRMSEVKALRGSKGGLGPSQQGEALRRGINKFDVQVNRECEKLLRQPGIVPVLAGKKSVSVHNLRSLWGAIATYFFCPEHHHEYAFLQHYLGHVMQSSATGNYFRFQLVDTEGKLIRDKGVLLPEVGELPLLAEAVLPETPELGSIPTQSPGAQSAQRQKLPATPSAASLATLEAEVQRQMDEKLAQERQAMTTQLETLQAEVQAQLESLRQQVDLRWLVQRVESLEAENEALRQAKETAHQSQQGDSQTLKELRSQNQTLATQLHDAQQTLDHFRQLLLGSSPPDAGQPTPETPAPPVPPPVPSAPQVSVVHQPSRIKGRAMQRAEKIFYAIQEWNHLHPEQTFAVNPGLLESIFRIHRKAAKEFCATFQNELWEHHSDIGVENLAGHNRGKDAQALKAFVDERT</sequence>
<dbReference type="Proteomes" id="UP000607397">
    <property type="component" value="Unassembled WGS sequence"/>
</dbReference>
<dbReference type="RefSeq" id="WP_161825978.1">
    <property type="nucleotide sequence ID" value="NZ_WVIC01000027.1"/>
</dbReference>
<dbReference type="Gene3D" id="1.10.443.30">
    <property type="entry name" value="Telomere resolvase"/>
    <property type="match status" value="1"/>
</dbReference>
<feature type="compositionally biased region" description="Polar residues" evidence="1">
    <location>
        <begin position="385"/>
        <end position="397"/>
    </location>
</feature>
<dbReference type="Pfam" id="PF16684">
    <property type="entry name" value="ResT-TelK_cat"/>
    <property type="match status" value="1"/>
</dbReference>
<keyword evidence="4" id="KW-1185">Reference proteome</keyword>
<feature type="region of interest" description="Disordered" evidence="1">
    <location>
        <begin position="381"/>
        <end position="405"/>
    </location>
</feature>
<dbReference type="AlphaFoldDB" id="A0A8K2A0I5"/>
<feature type="region of interest" description="Disordered" evidence="1">
    <location>
        <begin position="471"/>
        <end position="491"/>
    </location>
</feature>
<feature type="region of interest" description="Disordered" evidence="1">
    <location>
        <begin position="518"/>
        <end position="548"/>
    </location>
</feature>
<feature type="compositionally biased region" description="Pro residues" evidence="1">
    <location>
        <begin position="531"/>
        <end position="544"/>
    </location>
</feature>
<gene>
    <name evidence="3" type="ORF">GS597_13465</name>
</gene>
<dbReference type="InterPro" id="IPR032047">
    <property type="entry name" value="ResT/TelK_cat"/>
</dbReference>
<name>A0A8K2A0I5_9CYAN</name>
<dbReference type="EMBL" id="WVIC01000027">
    <property type="protein sequence ID" value="NCJ07498.1"/>
    <property type="molecule type" value="Genomic_DNA"/>
</dbReference>
<organism evidence="3 4">
    <name type="scientific">Petrachloros mirabilis ULC683</name>
    <dbReference type="NCBI Taxonomy" id="2781853"/>
    <lineage>
        <taxon>Bacteria</taxon>
        <taxon>Bacillati</taxon>
        <taxon>Cyanobacteriota</taxon>
        <taxon>Cyanophyceae</taxon>
        <taxon>Synechococcales</taxon>
        <taxon>Petrachlorosaceae</taxon>
        <taxon>Petrachloros</taxon>
        <taxon>Petrachloros mirabilis</taxon>
    </lineage>
</organism>
<proteinExistence type="predicted"/>
<dbReference type="InterPro" id="IPR038280">
    <property type="entry name" value="ResT/TelK_cat_sf"/>
</dbReference>
<dbReference type="Gene3D" id="6.10.140.1780">
    <property type="match status" value="1"/>
</dbReference>
<comment type="caution">
    <text evidence="3">The sequence shown here is derived from an EMBL/GenBank/DDBJ whole genome shotgun (WGS) entry which is preliminary data.</text>
</comment>
<evidence type="ECO:0000256" key="1">
    <source>
        <dbReference type="SAM" id="MobiDB-lite"/>
    </source>
</evidence>
<feature type="domain" description="Telomere resolvase ResT/TelK catalytic" evidence="2">
    <location>
        <begin position="150"/>
        <end position="345"/>
    </location>
</feature>